<dbReference type="Proteomes" id="UP001175000">
    <property type="component" value="Unassembled WGS sequence"/>
</dbReference>
<evidence type="ECO:0000256" key="1">
    <source>
        <dbReference type="SAM" id="MobiDB-lite"/>
    </source>
</evidence>
<evidence type="ECO:0000313" key="2">
    <source>
        <dbReference type="EMBL" id="KAK0616963.1"/>
    </source>
</evidence>
<dbReference type="EMBL" id="JAULSU010000005">
    <property type="protein sequence ID" value="KAK0616963.1"/>
    <property type="molecule type" value="Genomic_DNA"/>
</dbReference>
<comment type="caution">
    <text evidence="2">The sequence shown here is derived from an EMBL/GenBank/DDBJ whole genome shotgun (WGS) entry which is preliminary data.</text>
</comment>
<sequence>MASDEFRSVQLPTTSADECEIYPISPLTNAPSPCPSNALTRIPRKITQNEKQPSIRASNLPPINPRRIRKATPRPQHNTRITTSRLRKYSQQTMRINLASRHGLNPCGEGRAAGGADGEDVVGPAGEGVLGVLAVPGGAGFEFDEDTAGGVFVGAGGDGCGVGEGEGGEGGEGGEEDGIEHFGGWAVDLRRWLGCEDGKPRD</sequence>
<gene>
    <name evidence="2" type="ORF">B0T14DRAFT_524087</name>
</gene>
<protein>
    <submittedName>
        <fullName evidence="2">Uncharacterized protein</fullName>
    </submittedName>
</protein>
<dbReference type="AlphaFoldDB" id="A0AA39WK94"/>
<keyword evidence="3" id="KW-1185">Reference proteome</keyword>
<name>A0AA39WK94_9PEZI</name>
<feature type="region of interest" description="Disordered" evidence="1">
    <location>
        <begin position="48"/>
        <end position="77"/>
    </location>
</feature>
<proteinExistence type="predicted"/>
<accession>A0AA39WK94</accession>
<organism evidence="2 3">
    <name type="scientific">Immersiella caudata</name>
    <dbReference type="NCBI Taxonomy" id="314043"/>
    <lineage>
        <taxon>Eukaryota</taxon>
        <taxon>Fungi</taxon>
        <taxon>Dikarya</taxon>
        <taxon>Ascomycota</taxon>
        <taxon>Pezizomycotina</taxon>
        <taxon>Sordariomycetes</taxon>
        <taxon>Sordariomycetidae</taxon>
        <taxon>Sordariales</taxon>
        <taxon>Lasiosphaeriaceae</taxon>
        <taxon>Immersiella</taxon>
    </lineage>
</organism>
<evidence type="ECO:0000313" key="3">
    <source>
        <dbReference type="Proteomes" id="UP001175000"/>
    </source>
</evidence>
<reference evidence="2" key="1">
    <citation type="submission" date="2023-06" db="EMBL/GenBank/DDBJ databases">
        <title>Genome-scale phylogeny and comparative genomics of the fungal order Sordariales.</title>
        <authorList>
            <consortium name="Lawrence Berkeley National Laboratory"/>
            <person name="Hensen N."/>
            <person name="Bonometti L."/>
            <person name="Westerberg I."/>
            <person name="Brannstrom I.O."/>
            <person name="Guillou S."/>
            <person name="Cros-Aarteil S."/>
            <person name="Calhoun S."/>
            <person name="Haridas S."/>
            <person name="Kuo A."/>
            <person name="Mondo S."/>
            <person name="Pangilinan J."/>
            <person name="Riley R."/>
            <person name="Labutti K."/>
            <person name="Andreopoulos B."/>
            <person name="Lipzen A."/>
            <person name="Chen C."/>
            <person name="Yanf M."/>
            <person name="Daum C."/>
            <person name="Ng V."/>
            <person name="Clum A."/>
            <person name="Steindorff A."/>
            <person name="Ohm R."/>
            <person name="Martin F."/>
            <person name="Silar P."/>
            <person name="Natvig D."/>
            <person name="Lalanne C."/>
            <person name="Gautier V."/>
            <person name="Ament-Velasquez S.L."/>
            <person name="Kruys A."/>
            <person name="Hutchinson M.I."/>
            <person name="Powell A.J."/>
            <person name="Barry K."/>
            <person name="Miller A.N."/>
            <person name="Grigoriev I.V."/>
            <person name="Debuchy R."/>
            <person name="Gladieux P."/>
            <person name="Thoren M.H."/>
            <person name="Johannesson H."/>
        </authorList>
    </citation>
    <scope>NUCLEOTIDE SEQUENCE</scope>
    <source>
        <strain evidence="2">CBS 606.72</strain>
    </source>
</reference>